<proteinExistence type="predicted"/>
<feature type="compositionally biased region" description="Basic and acidic residues" evidence="1">
    <location>
        <begin position="7"/>
        <end position="23"/>
    </location>
</feature>
<protein>
    <submittedName>
        <fullName evidence="2">Uncharacterized protein</fullName>
    </submittedName>
</protein>
<dbReference type="AlphaFoldDB" id="A0A8C2NZH4"/>
<feature type="region of interest" description="Disordered" evidence="1">
    <location>
        <begin position="1"/>
        <end position="40"/>
    </location>
</feature>
<reference evidence="2" key="1">
    <citation type="submission" date="2019-03" db="EMBL/GenBank/DDBJ databases">
        <title>Genome sequencing and reference-guided assembly of Black Bengal Goat (Capra hircus).</title>
        <authorList>
            <person name="Siddiki A.Z."/>
            <person name="Baten A."/>
            <person name="Billah M."/>
            <person name="Alam M.A.U."/>
            <person name="Shawrob K.S.M."/>
            <person name="Saha S."/>
            <person name="Chowdhury M."/>
            <person name="Rahman A.H."/>
            <person name="Stear M."/>
            <person name="Miah G."/>
            <person name="Das G.B."/>
            <person name="Hossain M.M."/>
            <person name="Kumkum M."/>
            <person name="Islam M.S."/>
            <person name="Mollah A.M."/>
            <person name="Ahsan A."/>
            <person name="Tusar F."/>
            <person name="Khan M.K.I."/>
        </authorList>
    </citation>
    <scope>NUCLEOTIDE SEQUENCE [LARGE SCALE GENOMIC DNA]</scope>
</reference>
<organism evidence="2">
    <name type="scientific">Capra hircus</name>
    <name type="common">Goat</name>
    <dbReference type="NCBI Taxonomy" id="9925"/>
    <lineage>
        <taxon>Eukaryota</taxon>
        <taxon>Metazoa</taxon>
        <taxon>Chordata</taxon>
        <taxon>Craniata</taxon>
        <taxon>Vertebrata</taxon>
        <taxon>Euteleostomi</taxon>
        <taxon>Mammalia</taxon>
        <taxon>Eutheria</taxon>
        <taxon>Laurasiatheria</taxon>
        <taxon>Artiodactyla</taxon>
        <taxon>Ruminantia</taxon>
        <taxon>Pecora</taxon>
        <taxon>Bovidae</taxon>
        <taxon>Caprinae</taxon>
        <taxon>Capra</taxon>
    </lineage>
</organism>
<evidence type="ECO:0000256" key="1">
    <source>
        <dbReference type="SAM" id="MobiDB-lite"/>
    </source>
</evidence>
<sequence length="40" mass="4372">MASRQPEVPETKAPEWRDSKRGEAAGVHAVHPEQQPPGLP</sequence>
<accession>A0A8C2NZH4</accession>
<reference evidence="2" key="2">
    <citation type="submission" date="2025-08" db="UniProtKB">
        <authorList>
            <consortium name="Ensembl"/>
        </authorList>
    </citation>
    <scope>IDENTIFICATION</scope>
</reference>
<evidence type="ECO:0000313" key="2">
    <source>
        <dbReference type="Ensembl" id="ENSCHIP00010012551.1"/>
    </source>
</evidence>
<name>A0A8C2NZH4_CAPHI</name>
<dbReference type="Ensembl" id="ENSCHIT00010017775.1">
    <property type="protein sequence ID" value="ENSCHIP00010012551.1"/>
    <property type="gene ID" value="ENSCHIG00010009320.1"/>
</dbReference>